<sequence>MRLQGRVAMVTGAAMGMGQAFAQRLAREGAAVVLTDVDEANGEAAAREIRERGGIAAFRALDVRSPTAWDEAIHFVRADFKKLDVLVNNAGVGIVGSIVDCSLEDWNRSIGVNLTGVFLGCKSAIPLMASGGGGSIINIASIWAMAADQLAAGYCASKGGVRSLTKSAALYCAAQGNGVRVNSVHPGFVQTPMVDNAGASMPEAEAQAYAARTVGRVPLGRIGTPQDIEGVVAFLASDDSLFMAGSELVVDGGQLCH</sequence>
<comment type="similarity">
    <text evidence="1">Belongs to the short-chain dehydrogenases/reductases (SDR) family.</text>
</comment>
<protein>
    <submittedName>
        <fullName evidence="3">Uncharacterized protein</fullName>
    </submittedName>
</protein>
<dbReference type="EMBL" id="LDSL01000033">
    <property type="protein sequence ID" value="KTT25624.1"/>
    <property type="molecule type" value="Genomic_DNA"/>
</dbReference>
<dbReference type="FunFam" id="3.40.50.720:FF:000084">
    <property type="entry name" value="Short-chain dehydrogenase reductase"/>
    <property type="match status" value="1"/>
</dbReference>
<dbReference type="SUPFAM" id="SSF51735">
    <property type="entry name" value="NAD(P)-binding Rossmann-fold domains"/>
    <property type="match status" value="1"/>
</dbReference>
<dbReference type="PANTHER" id="PTHR24321">
    <property type="entry name" value="DEHYDROGENASES, SHORT CHAIN"/>
    <property type="match status" value="1"/>
</dbReference>
<comment type="caution">
    <text evidence="3">The sequence shown here is derived from an EMBL/GenBank/DDBJ whole genome shotgun (WGS) entry which is preliminary data.</text>
</comment>
<evidence type="ECO:0000313" key="3">
    <source>
        <dbReference type="EMBL" id="KTT25624.1"/>
    </source>
</evidence>
<dbReference type="NCBIfam" id="NF005559">
    <property type="entry name" value="PRK07231.1"/>
    <property type="match status" value="1"/>
</dbReference>
<proteinExistence type="inferred from homology"/>
<dbReference type="Gene3D" id="3.40.50.720">
    <property type="entry name" value="NAD(P)-binding Rossmann-like Domain"/>
    <property type="match status" value="1"/>
</dbReference>
<dbReference type="PRINTS" id="PR00081">
    <property type="entry name" value="GDHRDH"/>
</dbReference>
<accession>A0A147H6X5</accession>
<dbReference type="AlphaFoldDB" id="A0A147H6X5"/>
<dbReference type="Pfam" id="PF13561">
    <property type="entry name" value="adh_short_C2"/>
    <property type="match status" value="1"/>
</dbReference>
<dbReference type="RefSeq" id="WP_058640849.1">
    <property type="nucleotide sequence ID" value="NZ_LDSL01000033.1"/>
</dbReference>
<keyword evidence="4" id="KW-1185">Reference proteome</keyword>
<reference evidence="3 4" key="1">
    <citation type="journal article" date="2016" name="Front. Microbiol.">
        <title>Genomic Resource of Rice Seed Associated Bacteria.</title>
        <authorList>
            <person name="Midha S."/>
            <person name="Bansal K."/>
            <person name="Sharma S."/>
            <person name="Kumar N."/>
            <person name="Patil P.P."/>
            <person name="Chaudhry V."/>
            <person name="Patil P.B."/>
        </authorList>
    </citation>
    <scope>NUCLEOTIDE SEQUENCE [LARGE SCALE GENOMIC DNA]</scope>
    <source>
        <strain evidence="3 4">NS331</strain>
    </source>
</reference>
<dbReference type="InterPro" id="IPR020904">
    <property type="entry name" value="Sc_DH/Rdtase_CS"/>
</dbReference>
<organism evidence="3 4">
    <name type="scientific">Pseudacidovorax intermedius</name>
    <dbReference type="NCBI Taxonomy" id="433924"/>
    <lineage>
        <taxon>Bacteria</taxon>
        <taxon>Pseudomonadati</taxon>
        <taxon>Pseudomonadota</taxon>
        <taxon>Betaproteobacteria</taxon>
        <taxon>Burkholderiales</taxon>
        <taxon>Comamonadaceae</taxon>
        <taxon>Pseudacidovorax</taxon>
    </lineage>
</organism>
<dbReference type="InterPro" id="IPR002347">
    <property type="entry name" value="SDR_fam"/>
</dbReference>
<name>A0A147H6X5_9BURK</name>
<dbReference type="Proteomes" id="UP000072741">
    <property type="component" value="Unassembled WGS sequence"/>
</dbReference>
<evidence type="ECO:0000313" key="4">
    <source>
        <dbReference type="Proteomes" id="UP000072741"/>
    </source>
</evidence>
<dbReference type="InterPro" id="IPR036291">
    <property type="entry name" value="NAD(P)-bd_dom_sf"/>
</dbReference>
<evidence type="ECO:0000256" key="2">
    <source>
        <dbReference type="ARBA" id="ARBA00023002"/>
    </source>
</evidence>
<keyword evidence="2" id="KW-0560">Oxidoreductase</keyword>
<gene>
    <name evidence="3" type="ORF">NS331_04690</name>
</gene>
<dbReference type="PRINTS" id="PR00080">
    <property type="entry name" value="SDRFAMILY"/>
</dbReference>
<dbReference type="PROSITE" id="PS00061">
    <property type="entry name" value="ADH_SHORT"/>
    <property type="match status" value="1"/>
</dbReference>
<dbReference type="OrthoDB" id="6823797at2"/>
<dbReference type="PANTHER" id="PTHR24321:SF15">
    <property type="entry name" value="OXIDOREDUCTASE UCPA"/>
    <property type="match status" value="1"/>
</dbReference>
<evidence type="ECO:0000256" key="1">
    <source>
        <dbReference type="ARBA" id="ARBA00006484"/>
    </source>
</evidence>
<dbReference type="GO" id="GO:0016491">
    <property type="term" value="F:oxidoreductase activity"/>
    <property type="evidence" value="ECO:0007669"/>
    <property type="project" value="UniProtKB-KW"/>
</dbReference>